<feature type="transmembrane region" description="Helical" evidence="2">
    <location>
        <begin position="1248"/>
        <end position="1268"/>
    </location>
</feature>
<keyword evidence="6" id="KW-1185">Reference proteome</keyword>
<protein>
    <submittedName>
        <fullName evidence="5">Metallophosphoesterase</fullName>
    </submittedName>
</protein>
<feature type="compositionally biased region" description="Low complexity" evidence="1">
    <location>
        <begin position="1201"/>
        <end position="1223"/>
    </location>
</feature>
<dbReference type="InterPro" id="IPR004843">
    <property type="entry name" value="Calcineurin-like_PHP"/>
</dbReference>
<proteinExistence type="predicted"/>
<dbReference type="Proteomes" id="UP000216300">
    <property type="component" value="Unassembled WGS sequence"/>
</dbReference>
<evidence type="ECO:0000256" key="1">
    <source>
        <dbReference type="SAM" id="MobiDB-lite"/>
    </source>
</evidence>
<reference evidence="5 6" key="1">
    <citation type="submission" date="2017-07" db="EMBL/GenBank/DDBJ databases">
        <title>Draft whole genome sequences of clinical Proprionibacteriaceae strains.</title>
        <authorList>
            <person name="Bernier A.-M."/>
            <person name="Bernard K."/>
            <person name="Domingo M.-C."/>
        </authorList>
    </citation>
    <scope>NUCLEOTIDE SEQUENCE [LARGE SCALE GENOMIC DNA]</scope>
    <source>
        <strain evidence="5 6">NML 150081</strain>
    </source>
</reference>
<feature type="compositionally biased region" description="Low complexity" evidence="1">
    <location>
        <begin position="1157"/>
        <end position="1193"/>
    </location>
</feature>
<dbReference type="Gene3D" id="3.60.21.10">
    <property type="match status" value="1"/>
</dbReference>
<feature type="compositionally biased region" description="Pro residues" evidence="1">
    <location>
        <begin position="1142"/>
        <end position="1156"/>
    </location>
</feature>
<dbReference type="EMBL" id="NMVJ01000011">
    <property type="protein sequence ID" value="OYN88597.1"/>
    <property type="molecule type" value="Genomic_DNA"/>
</dbReference>
<gene>
    <name evidence="5" type="ORF">CGZ91_13385</name>
</gene>
<dbReference type="InterPro" id="IPR018711">
    <property type="entry name" value="NAGPA"/>
</dbReference>
<feature type="region of interest" description="Disordered" evidence="1">
    <location>
        <begin position="1136"/>
        <end position="1249"/>
    </location>
</feature>
<dbReference type="Pfam" id="PF09992">
    <property type="entry name" value="NAGPA"/>
    <property type="match status" value="1"/>
</dbReference>
<name>A0A255EAK0_9ACTN</name>
<dbReference type="GO" id="GO:0016787">
    <property type="term" value="F:hydrolase activity"/>
    <property type="evidence" value="ECO:0007669"/>
    <property type="project" value="InterPro"/>
</dbReference>
<evidence type="ECO:0000256" key="2">
    <source>
        <dbReference type="SAM" id="Phobius"/>
    </source>
</evidence>
<accession>A0A255EAK0</accession>
<comment type="caution">
    <text evidence="5">The sequence shown here is derived from an EMBL/GenBank/DDBJ whole genome shotgun (WGS) entry which is preliminary data.</text>
</comment>
<dbReference type="InterPro" id="IPR029052">
    <property type="entry name" value="Metallo-depent_PP-like"/>
</dbReference>
<dbReference type="RefSeq" id="WP_094455931.1">
    <property type="nucleotide sequence ID" value="NZ_NMVJ01000011.1"/>
</dbReference>
<dbReference type="AlphaFoldDB" id="A0A255EAK0"/>
<feature type="domain" description="Calcineurin-like phosphoesterase" evidence="3">
    <location>
        <begin position="762"/>
        <end position="924"/>
    </location>
</feature>
<keyword evidence="2" id="KW-1133">Transmembrane helix</keyword>
<dbReference type="Pfam" id="PF00149">
    <property type="entry name" value="Metallophos"/>
    <property type="match status" value="1"/>
</dbReference>
<evidence type="ECO:0000259" key="3">
    <source>
        <dbReference type="Pfam" id="PF00149"/>
    </source>
</evidence>
<dbReference type="PANTHER" id="PTHR40446:SF2">
    <property type="entry name" value="N-ACETYLGLUCOSAMINE-1-PHOSPHODIESTER ALPHA-N-ACETYLGLUCOSAMINIDASE"/>
    <property type="match status" value="1"/>
</dbReference>
<evidence type="ECO:0000313" key="6">
    <source>
        <dbReference type="Proteomes" id="UP000216300"/>
    </source>
</evidence>
<keyword evidence="2" id="KW-0812">Transmembrane</keyword>
<feature type="domain" description="Phosphodiester glycosidase" evidence="4">
    <location>
        <begin position="221"/>
        <end position="394"/>
    </location>
</feature>
<sequence>MSLTVPRHGVRRWLATVTGFALAAGVVAVGVAPQAPAYAQADQGVTQSLRSEDAALVDSHTSELAPGVNLTRFERRQDRAWVGGNVLELDLTAGNLSIDMVDGDSVAGDNRTVSDFIEGQDDVVAAVNGDFFDMNATDAPIHTNYADGEMRSFRDGSLAFTMADGVAAIERLMTQSAIAGPAGSVDIKGVNTPDVTNGVTVFNQAWGSYPLDGLLAGAPVRILTIEDGRVASVSTDPASVSGSVDLSPGRMIVVARGSQWGSSLDGFQVGDEVSIDLQASSSPDTAVGGNWQLVTNGELTDTEQVTAGRTAVGISRDGTRLYIVTVDGRRADANGMTVQELARLMRDLGAWNALNLDGGGSTTMVGRPAGSEDPVVLNQPSDGGQRVVSNALVIRSSATTELSGAHLAVAGADPTTPEAGLLETFPGLSRTVQGSGLDGAGRPVTSFGSFSSGDHVSLTAVGDRAKVTGGGIGSGQIEYAVDGHVDSIDYRVHGDLQRLQPNRSLVALSAVDQTSTLRLEGVDGDGNTAPIEYSDVTVETSGPISVRPNSLTSFEVSGTASGSGVITLSVGDHSVQVAVTVGTVDAVVSDFSDIGQWRFTAARATGEVHATEGPEGGPALGMTYDFTTSTATRGGYAVAAQPIAVEGQPQSLSLWIKGDESGVWPRIQIGRGDGTTTNVDGPNVTWQGWRQVSFPIPAGTAYPIEVQQLRFMETRSTVSYHGDVAIADLAAQVPADVELPQTPYVHDPVIVANGSVADRPTRIAVMSDAQFVGRNPDSALVASARRTLQEIRAAQPDLLVINGDLVDEASDADFELAKRILDEELEGSVPFIYVPGNHELMGAGIDNFEKHFGDSRTATTVNGTRIITLDSSTGNLHPGGIDQLAFLEEELAAAQADDAITGVVVFNHHPIDDPTPQKASQLGDRTEAAALDRVFAEFRAGGKQIAHINGHVGLFHATARDGVSRVVNGNSGKAPAAGADQGGFVGWTMLGIDPARGVVDTDPQIVADRIGWLRAETKPQTDEVRLTAELDGNQDAEMVDGRLVIAEGGQVDLSAVLSQGSIEVPVQWPVSAQWAGNGVLVAAEDVLGEQQLLAAQALPEGYRFDPATGVLAWNGGGQAELTVTVNGVEATLLIGPAQVDPTPTPTPSPTPTPDPTGTPTQDPTGTPTQEPTVTPTQEPTVTPTQEPTGEPTGTPTPTPTEQPTGTPTSDPTGPADPTGTPGDSAGPTGSSTPTGDDDKPGMLPDTGAGAAGVVLAGLGAAAASVMVLRRRS</sequence>
<evidence type="ECO:0000313" key="5">
    <source>
        <dbReference type="EMBL" id="OYN88597.1"/>
    </source>
</evidence>
<dbReference type="SUPFAM" id="SSF56300">
    <property type="entry name" value="Metallo-dependent phosphatases"/>
    <property type="match status" value="1"/>
</dbReference>
<dbReference type="PANTHER" id="PTHR40446">
    <property type="entry name" value="N-ACETYLGLUCOSAMINE-1-PHOSPHODIESTER ALPHA-N-ACETYLGLUCOSAMINIDASE"/>
    <property type="match status" value="1"/>
</dbReference>
<organism evidence="5 6">
    <name type="scientific">Parenemella sanctibonifatiensis</name>
    <dbReference type="NCBI Taxonomy" id="2016505"/>
    <lineage>
        <taxon>Bacteria</taxon>
        <taxon>Bacillati</taxon>
        <taxon>Actinomycetota</taxon>
        <taxon>Actinomycetes</taxon>
        <taxon>Propionibacteriales</taxon>
        <taxon>Propionibacteriaceae</taxon>
        <taxon>Parenemella</taxon>
    </lineage>
</organism>
<dbReference type="OrthoDB" id="9809781at2"/>
<keyword evidence="2" id="KW-0472">Membrane</keyword>
<evidence type="ECO:0000259" key="4">
    <source>
        <dbReference type="Pfam" id="PF09992"/>
    </source>
</evidence>